<name>A0ABU7RC21_9ACTN</name>
<evidence type="ECO:0000313" key="4">
    <source>
        <dbReference type="Proteomes" id="UP001332931"/>
    </source>
</evidence>
<dbReference type="InterPro" id="IPR001638">
    <property type="entry name" value="Solute-binding_3/MltF_N"/>
</dbReference>
<dbReference type="RefSeq" id="WP_330958919.1">
    <property type="nucleotide sequence ID" value="NZ_JAZGJQ010000014.1"/>
</dbReference>
<dbReference type="SUPFAM" id="SSF53850">
    <property type="entry name" value="Periplasmic binding protein-like II"/>
    <property type="match status" value="1"/>
</dbReference>
<dbReference type="PANTHER" id="PTHR35936">
    <property type="entry name" value="MEMBRANE-BOUND LYTIC MUREIN TRANSGLYCOSYLASE F"/>
    <property type="match status" value="1"/>
</dbReference>
<dbReference type="Proteomes" id="UP001332931">
    <property type="component" value="Unassembled WGS sequence"/>
</dbReference>
<keyword evidence="4" id="KW-1185">Reference proteome</keyword>
<keyword evidence="1" id="KW-0732">Signal</keyword>
<dbReference type="Pfam" id="PF00497">
    <property type="entry name" value="SBP_bac_3"/>
    <property type="match status" value="1"/>
</dbReference>
<evidence type="ECO:0000256" key="1">
    <source>
        <dbReference type="ARBA" id="ARBA00022729"/>
    </source>
</evidence>
<dbReference type="PANTHER" id="PTHR35936:SF17">
    <property type="entry name" value="ARGININE-BINDING EXTRACELLULAR PROTEIN ARTP"/>
    <property type="match status" value="1"/>
</dbReference>
<reference evidence="3 4" key="1">
    <citation type="submission" date="2024-01" db="EMBL/GenBank/DDBJ databases">
        <title>Description of Olsenella sp. nov., isolated from pig feces.</title>
        <authorList>
            <person name="Chang Y.-H."/>
        </authorList>
    </citation>
    <scope>NUCLEOTIDE SEQUENCE [LARGE SCALE GENOMIC DNA]</scope>
    <source>
        <strain evidence="3 4">YH-ols2223</strain>
    </source>
</reference>
<dbReference type="PROSITE" id="PS51318">
    <property type="entry name" value="TAT"/>
    <property type="match status" value="1"/>
</dbReference>
<dbReference type="SMART" id="SM00062">
    <property type="entry name" value="PBPb"/>
    <property type="match status" value="1"/>
</dbReference>
<dbReference type="NCBIfam" id="TIGR01409">
    <property type="entry name" value="TAT_signal_seq"/>
    <property type="match status" value="1"/>
</dbReference>
<evidence type="ECO:0000313" key="3">
    <source>
        <dbReference type="EMBL" id="MEE6148152.1"/>
    </source>
</evidence>
<dbReference type="EMBL" id="JAZGJQ010000014">
    <property type="protein sequence ID" value="MEE6148152.1"/>
    <property type="molecule type" value="Genomic_DNA"/>
</dbReference>
<evidence type="ECO:0000259" key="2">
    <source>
        <dbReference type="SMART" id="SM00062"/>
    </source>
</evidence>
<dbReference type="InterPro" id="IPR006311">
    <property type="entry name" value="TAT_signal"/>
</dbReference>
<organism evidence="3 4">
    <name type="scientific">Olsenella absiana</name>
    <dbReference type="NCBI Taxonomy" id="3115222"/>
    <lineage>
        <taxon>Bacteria</taxon>
        <taxon>Bacillati</taxon>
        <taxon>Actinomycetota</taxon>
        <taxon>Coriobacteriia</taxon>
        <taxon>Coriobacteriales</taxon>
        <taxon>Atopobiaceae</taxon>
        <taxon>Olsenella</taxon>
    </lineage>
</organism>
<dbReference type="Gene3D" id="3.40.190.10">
    <property type="entry name" value="Periplasmic binding protein-like II"/>
    <property type="match status" value="2"/>
</dbReference>
<protein>
    <submittedName>
        <fullName evidence="3">Transporter substrate-binding domain-containing protein</fullName>
    </submittedName>
</protein>
<sequence>MASNVSNTNQTSGLDASRLSRRGFLKLSGLGAAAVAGTSLLTACGPSTQTAGSASGASSSASSSFGDNGTMRVGMEVAYPPYNFQVSQESENTIPVQGQDGAYADGYDIVFAKKIGEALGLTPVAVKMDFSGLVEGLTSGTIDIICGGMTATDERRQSIDFSDPYWDGHYGLLVKKGSPLASATSFADFAGAAVLGQRDTLLDDVIDEIPNVNHLEPVDSVPAQLSAISNGACDAVTYDVENAKGLLASNPDLVQVEFNGSPILFSEDAPINAGIAKGQDDVLKKINDCINAVSQDDRQAYWDAVQQRLPE</sequence>
<dbReference type="InterPro" id="IPR019546">
    <property type="entry name" value="TAT_signal_bac_arc"/>
</dbReference>
<feature type="domain" description="Solute-binding protein family 3/N-terminal" evidence="2">
    <location>
        <begin position="70"/>
        <end position="305"/>
    </location>
</feature>
<gene>
    <name evidence="3" type="ORF">VXJ25_09195</name>
</gene>
<accession>A0ABU7RC21</accession>
<comment type="caution">
    <text evidence="3">The sequence shown here is derived from an EMBL/GenBank/DDBJ whole genome shotgun (WGS) entry which is preliminary data.</text>
</comment>
<proteinExistence type="predicted"/>